<dbReference type="InterPro" id="IPR016461">
    <property type="entry name" value="COMT-like"/>
</dbReference>
<evidence type="ECO:0000259" key="4">
    <source>
        <dbReference type="Pfam" id="PF00891"/>
    </source>
</evidence>
<dbReference type="InterPro" id="IPR001077">
    <property type="entry name" value="COMT_C"/>
</dbReference>
<dbReference type="InterPro" id="IPR036388">
    <property type="entry name" value="WH-like_DNA-bd_sf"/>
</dbReference>
<evidence type="ECO:0000256" key="3">
    <source>
        <dbReference type="ARBA" id="ARBA00022691"/>
    </source>
</evidence>
<keyword evidence="2" id="KW-0808">Transferase</keyword>
<dbReference type="PANTHER" id="PTHR43712:SF2">
    <property type="entry name" value="O-METHYLTRANSFERASE CICE"/>
    <property type="match status" value="1"/>
</dbReference>
<dbReference type="SUPFAM" id="SSF53335">
    <property type="entry name" value="S-adenosyl-L-methionine-dependent methyltransferases"/>
    <property type="match status" value="1"/>
</dbReference>
<dbReference type="PANTHER" id="PTHR43712">
    <property type="entry name" value="PUTATIVE (AFU_ORTHOLOGUE AFUA_4G14580)-RELATED"/>
    <property type="match status" value="1"/>
</dbReference>
<feature type="domain" description="O-methyltransferase dimerisation" evidence="5">
    <location>
        <begin position="16"/>
        <end position="91"/>
    </location>
</feature>
<dbReference type="InterPro" id="IPR036390">
    <property type="entry name" value="WH_DNA-bd_sf"/>
</dbReference>
<dbReference type="HOGENOM" id="CLU_005533_4_3_7"/>
<dbReference type="Pfam" id="PF00891">
    <property type="entry name" value="Methyltransf_2"/>
    <property type="match status" value="1"/>
</dbReference>
<dbReference type="Gene3D" id="1.10.10.10">
    <property type="entry name" value="Winged helix-like DNA-binding domain superfamily/Winged helix DNA-binding domain"/>
    <property type="match status" value="1"/>
</dbReference>
<dbReference type="GO" id="GO:0032259">
    <property type="term" value="P:methylation"/>
    <property type="evidence" value="ECO:0007669"/>
    <property type="project" value="UniProtKB-KW"/>
</dbReference>
<dbReference type="InterPro" id="IPR029063">
    <property type="entry name" value="SAM-dependent_MTases_sf"/>
</dbReference>
<evidence type="ECO:0000313" key="7">
    <source>
        <dbReference type="Proteomes" id="UP000009047"/>
    </source>
</evidence>
<dbReference type="OrthoDB" id="9767938at2"/>
<evidence type="ECO:0000259" key="5">
    <source>
        <dbReference type="Pfam" id="PF08100"/>
    </source>
</evidence>
<dbReference type="InterPro" id="IPR012967">
    <property type="entry name" value="COMT_dimerisation"/>
</dbReference>
<dbReference type="GO" id="GO:0046983">
    <property type="term" value="F:protein dimerization activity"/>
    <property type="evidence" value="ECO:0007669"/>
    <property type="project" value="InterPro"/>
</dbReference>
<reference evidence="6 7" key="1">
    <citation type="journal article" date="2010" name="Stand. Genomic Sci.">
        <title>Complete genome sequence of Desulfarculus baarsii type strain (2st14).</title>
        <authorList>
            <person name="Sun H."/>
            <person name="Spring S."/>
            <person name="Lapidus A."/>
            <person name="Davenport K."/>
            <person name="Del Rio T.G."/>
            <person name="Tice H."/>
            <person name="Nolan M."/>
            <person name="Copeland A."/>
            <person name="Cheng J.F."/>
            <person name="Lucas S."/>
            <person name="Tapia R."/>
            <person name="Goodwin L."/>
            <person name="Pitluck S."/>
            <person name="Ivanova N."/>
            <person name="Pagani I."/>
            <person name="Mavromatis K."/>
            <person name="Ovchinnikova G."/>
            <person name="Pati A."/>
            <person name="Chen A."/>
            <person name="Palaniappan K."/>
            <person name="Hauser L."/>
            <person name="Chang Y.J."/>
            <person name="Jeffries C.D."/>
            <person name="Detter J.C."/>
            <person name="Han C."/>
            <person name="Rohde M."/>
            <person name="Brambilla E."/>
            <person name="Goker M."/>
            <person name="Woyke T."/>
            <person name="Bristow J."/>
            <person name="Eisen J.A."/>
            <person name="Markowitz V."/>
            <person name="Hugenholtz P."/>
            <person name="Kyrpides N.C."/>
            <person name="Klenk H.P."/>
            <person name="Land M."/>
        </authorList>
    </citation>
    <scope>NUCLEOTIDE SEQUENCE [LARGE SCALE GENOMIC DNA]</scope>
    <source>
        <strain evidence="7">ATCC 33931 / DSM 2075 / LMG 7858 / VKM B-1802 / 2st14</strain>
    </source>
</reference>
<accession>E1QGI9</accession>
<dbReference type="SUPFAM" id="SSF46785">
    <property type="entry name" value="Winged helix' DNA-binding domain"/>
    <property type="match status" value="1"/>
</dbReference>
<dbReference type="KEGG" id="dbr:Deba_1314"/>
<dbReference type="AlphaFoldDB" id="E1QGI9"/>
<dbReference type="Pfam" id="PF08100">
    <property type="entry name" value="Dimerisation"/>
    <property type="match status" value="1"/>
</dbReference>
<dbReference type="RefSeq" id="WP_013258135.1">
    <property type="nucleotide sequence ID" value="NC_014365.1"/>
</dbReference>
<dbReference type="STRING" id="644282.Deba_1314"/>
<dbReference type="Proteomes" id="UP000009047">
    <property type="component" value="Chromosome"/>
</dbReference>
<protein>
    <submittedName>
        <fullName evidence="6">Methyltransferase type 12</fullName>
    </submittedName>
</protein>
<dbReference type="EMBL" id="CP002085">
    <property type="protein sequence ID" value="ADK84682.1"/>
    <property type="molecule type" value="Genomic_DNA"/>
</dbReference>
<dbReference type="eggNOG" id="COG0500">
    <property type="taxonomic scope" value="Bacteria"/>
</dbReference>
<dbReference type="CDD" id="cd02440">
    <property type="entry name" value="AdoMet_MTases"/>
    <property type="match status" value="1"/>
</dbReference>
<name>E1QGI9_DESB2</name>
<evidence type="ECO:0000256" key="2">
    <source>
        <dbReference type="ARBA" id="ARBA00022679"/>
    </source>
</evidence>
<dbReference type="Gene3D" id="3.40.50.150">
    <property type="entry name" value="Vaccinia Virus protein VP39"/>
    <property type="match status" value="1"/>
</dbReference>
<keyword evidence="7" id="KW-1185">Reference proteome</keyword>
<keyword evidence="1 6" id="KW-0489">Methyltransferase</keyword>
<feature type="domain" description="O-methyltransferase C-terminal" evidence="4">
    <location>
        <begin position="161"/>
        <end position="271"/>
    </location>
</feature>
<keyword evidence="3" id="KW-0949">S-adenosyl-L-methionine</keyword>
<dbReference type="GO" id="GO:0008171">
    <property type="term" value="F:O-methyltransferase activity"/>
    <property type="evidence" value="ECO:0007669"/>
    <property type="project" value="InterPro"/>
</dbReference>
<gene>
    <name evidence="6" type="ordered locus">Deba_1314</name>
</gene>
<evidence type="ECO:0000313" key="6">
    <source>
        <dbReference type="EMBL" id="ADK84682.1"/>
    </source>
</evidence>
<dbReference type="PROSITE" id="PS51683">
    <property type="entry name" value="SAM_OMT_II"/>
    <property type="match status" value="1"/>
</dbReference>
<sequence length="339" mass="36364">MKTPPQATNSWKGLHDLLNGAVGAKLLRAGLELRVFDALGDYRSAAEAATAIGAHPENTRLFLDGLTCLGLLEKRQGRYRNLPATQEYLTSASELFLGPLFGMIQTMSIDALDDLATQVRQGPSPAGQADDFAAPELWAQGARDGAGWVLGQVGQQMAELVAGLEGFANFQRMLDLGGGHGLFAIYFASRHPAMKAVVFDRAPVLVAAKEFIAAYGMGHRVSVAAGDYLSDDIGGPYDLVWASATLNFARHDLDALMAKIRAALKPGGYFVSFQDGLTDERTGPAMLLGALGNALRSGFDMYFDQGEIARAMLRGGFGWVHSRTIHTPMGQMELDIARS</sequence>
<evidence type="ECO:0000256" key="1">
    <source>
        <dbReference type="ARBA" id="ARBA00022603"/>
    </source>
</evidence>
<proteinExistence type="predicted"/>
<organism evidence="6 7">
    <name type="scientific">Desulfarculus baarsii (strain ATCC 33931 / DSM 2075 / LMG 7858 / VKM B-1802 / 2st14)</name>
    <dbReference type="NCBI Taxonomy" id="644282"/>
    <lineage>
        <taxon>Bacteria</taxon>
        <taxon>Pseudomonadati</taxon>
        <taxon>Thermodesulfobacteriota</taxon>
        <taxon>Desulfarculia</taxon>
        <taxon>Desulfarculales</taxon>
        <taxon>Desulfarculaceae</taxon>
        <taxon>Desulfarculus</taxon>
    </lineage>
</organism>